<comment type="caution">
    <text evidence="1">The sequence shown here is derived from an EMBL/GenBank/DDBJ whole genome shotgun (WGS) entry which is preliminary data.</text>
</comment>
<organism evidence="1 2">
    <name type="scientific">Candidatus Desulfatibia profunda</name>
    <dbReference type="NCBI Taxonomy" id="2841695"/>
    <lineage>
        <taxon>Bacteria</taxon>
        <taxon>Pseudomonadati</taxon>
        <taxon>Thermodesulfobacteriota</taxon>
        <taxon>Desulfobacteria</taxon>
        <taxon>Desulfobacterales</taxon>
        <taxon>Desulfobacterales incertae sedis</taxon>
        <taxon>Candidatus Desulfatibia</taxon>
    </lineage>
</organism>
<accession>A0A8J6NUN3</accession>
<reference evidence="1 2" key="1">
    <citation type="submission" date="2020-08" db="EMBL/GenBank/DDBJ databases">
        <title>Bridging the membrane lipid divide: bacteria of the FCB group superphylum have the potential to synthesize archaeal ether lipids.</title>
        <authorList>
            <person name="Villanueva L."/>
            <person name="Von Meijenfeldt F.A.B."/>
            <person name="Westbye A.B."/>
            <person name="Yadav S."/>
            <person name="Hopmans E.C."/>
            <person name="Dutilh B.E."/>
            <person name="Sinninghe Damste J.S."/>
        </authorList>
    </citation>
    <scope>NUCLEOTIDE SEQUENCE [LARGE SCALE GENOMIC DNA]</scope>
    <source>
        <strain evidence="1">NIOZ-UU30</strain>
    </source>
</reference>
<dbReference type="AlphaFoldDB" id="A0A8J6NUN3"/>
<evidence type="ECO:0000313" key="1">
    <source>
        <dbReference type="EMBL" id="MBC8362682.1"/>
    </source>
</evidence>
<proteinExistence type="predicted"/>
<sequence>MVRKDGTILNCYIQVRSLDRYNPAKGQIVAVIDLTGYKRTQKTLLQKEKELEHQTRYLKEVNTALKVLLEHRDNARKELEENILVSIEKLILPYIEKIEKGGSKREFATRLSIVKSNLKELVTLKIRPSPLRAAHNFCSRLRQ</sequence>
<protein>
    <submittedName>
        <fullName evidence="1">Uncharacterized protein</fullName>
    </submittedName>
</protein>
<dbReference type="EMBL" id="JACNJH010000209">
    <property type="protein sequence ID" value="MBC8362682.1"/>
    <property type="molecule type" value="Genomic_DNA"/>
</dbReference>
<gene>
    <name evidence="1" type="ORF">H8E23_14950</name>
</gene>
<evidence type="ECO:0000313" key="2">
    <source>
        <dbReference type="Proteomes" id="UP000603434"/>
    </source>
</evidence>
<dbReference type="Proteomes" id="UP000603434">
    <property type="component" value="Unassembled WGS sequence"/>
</dbReference>
<name>A0A8J6NUN3_9BACT</name>